<dbReference type="PANTHER" id="PTHR30540">
    <property type="entry name" value="OSMOTIC STRESS POTASSIUM TRANSPORTER"/>
    <property type="match status" value="1"/>
</dbReference>
<evidence type="ECO:0008006" key="13">
    <source>
        <dbReference type="Google" id="ProtNLM"/>
    </source>
</evidence>
<reference evidence="12" key="1">
    <citation type="journal article" date="2014" name="Genome Announc.">
        <title>De novo whole-genome sequence and genome annotation of Lichtheimia ramosa.</title>
        <authorList>
            <person name="Linde J."/>
            <person name="Schwartze V."/>
            <person name="Binder U."/>
            <person name="Lass-Florl C."/>
            <person name="Voigt K."/>
            <person name="Horn F."/>
        </authorList>
    </citation>
    <scope>NUCLEOTIDE SEQUENCE</scope>
    <source>
        <strain evidence="12">JMRC FSU:6197</strain>
    </source>
</reference>
<keyword evidence="5" id="KW-0630">Potassium</keyword>
<keyword evidence="2" id="KW-0813">Transport</keyword>
<keyword evidence="7" id="KW-0406">Ion transport</keyword>
<dbReference type="EMBL" id="LK023314">
    <property type="protein sequence ID" value="CDS03854.1"/>
    <property type="molecule type" value="Genomic_DNA"/>
</dbReference>
<feature type="transmembrane region" description="Helical" evidence="9">
    <location>
        <begin position="511"/>
        <end position="528"/>
    </location>
</feature>
<dbReference type="AlphaFoldDB" id="A0A077WB60"/>
<keyword evidence="4 9" id="KW-0812">Transmembrane</keyword>
<evidence type="ECO:0000259" key="11">
    <source>
        <dbReference type="Pfam" id="PF22776"/>
    </source>
</evidence>
<name>A0A077WB60_9FUNG</name>
<feature type="transmembrane region" description="Helical" evidence="9">
    <location>
        <begin position="374"/>
        <end position="400"/>
    </location>
</feature>
<dbReference type="InterPro" id="IPR053952">
    <property type="entry name" value="K_trans_C"/>
</dbReference>
<evidence type="ECO:0000256" key="6">
    <source>
        <dbReference type="ARBA" id="ARBA00022989"/>
    </source>
</evidence>
<feature type="transmembrane region" description="Helical" evidence="9">
    <location>
        <begin position="61"/>
        <end position="85"/>
    </location>
</feature>
<feature type="transmembrane region" description="Helical" evidence="9">
    <location>
        <begin position="421"/>
        <end position="442"/>
    </location>
</feature>
<evidence type="ECO:0000256" key="1">
    <source>
        <dbReference type="ARBA" id="ARBA00004141"/>
    </source>
</evidence>
<evidence type="ECO:0000256" key="3">
    <source>
        <dbReference type="ARBA" id="ARBA00022538"/>
    </source>
</evidence>
<keyword evidence="8 9" id="KW-0472">Membrane</keyword>
<organism evidence="12">
    <name type="scientific">Lichtheimia ramosa</name>
    <dbReference type="NCBI Taxonomy" id="688394"/>
    <lineage>
        <taxon>Eukaryota</taxon>
        <taxon>Fungi</taxon>
        <taxon>Fungi incertae sedis</taxon>
        <taxon>Mucoromycota</taxon>
        <taxon>Mucoromycotina</taxon>
        <taxon>Mucoromycetes</taxon>
        <taxon>Mucorales</taxon>
        <taxon>Lichtheimiaceae</taxon>
        <taxon>Lichtheimia</taxon>
    </lineage>
</organism>
<feature type="transmembrane region" description="Helical" evidence="9">
    <location>
        <begin position="454"/>
        <end position="473"/>
    </location>
</feature>
<evidence type="ECO:0000313" key="12">
    <source>
        <dbReference type="EMBL" id="CDS03854.1"/>
    </source>
</evidence>
<evidence type="ECO:0000256" key="4">
    <source>
        <dbReference type="ARBA" id="ARBA00022692"/>
    </source>
</evidence>
<feature type="transmembrane region" description="Helical" evidence="9">
    <location>
        <begin position="185"/>
        <end position="206"/>
    </location>
</feature>
<feature type="transmembrane region" description="Helical" evidence="9">
    <location>
        <begin position="97"/>
        <end position="117"/>
    </location>
</feature>
<keyword evidence="3" id="KW-0633">Potassium transport</keyword>
<dbReference type="GO" id="GO:0015079">
    <property type="term" value="F:potassium ion transmembrane transporter activity"/>
    <property type="evidence" value="ECO:0007669"/>
    <property type="project" value="InterPro"/>
</dbReference>
<evidence type="ECO:0000256" key="2">
    <source>
        <dbReference type="ARBA" id="ARBA00022448"/>
    </source>
</evidence>
<evidence type="ECO:0000259" key="10">
    <source>
        <dbReference type="Pfam" id="PF02705"/>
    </source>
</evidence>
<sequence>MSLQHKENIVMEGSKLDYDQESGIEDVKERTMYNSIQETNPKDILLNTDAPSRPIFSKLKILFLAYQSVGVIYGDLGTSPLYTFSGTFTSTPDREDILGALSIIIWSLTLVVCVKYCGFVLSADDNGEGGTFALYSLLSRYANISWNNPNAVSRTGFSRYPTGDIKNINRSVRTWIENSKFMRHLINLLAIVGVCMVIADGILTPAQTVIGAVQGLRIKAPGITDAMRTGISEVILIFIFLVQPFGTTKIAVSFAPIVSIWLLLNLAFGIYNCIHYDATVFQAFSPYWIYRWFAKHGTDGWKMMGGTLLCLTGVEALYADLGHFDPTAVRISWLLFGYPCILMAYIGQSAYMVMDPTGEAWTNSFYASAPPQAFWFAFIMGLLAAIVASQAMISACFSILSQAMTLSCFPQLKVIHTSRNYQGQVYIPVANYLLMIGTVAVAGGFQNTTSLGNAYGACVIATAFITTILMTLLSLIVWRWNLVFALAFFLFFGIIDGAYLTSTLRKVPDGAWFTVALAVVLSMVMGIWRYGTLCQWDFEEILKRNLRKARLEESYPLNDDVSTIVKKSSMQKNDLLMLVFDPAGFDLPSAFEHMQTTLKVEPSVVIFCHVRRVNTAMVLPEERFIVFREPTRPMTYRVILRQGYKDLLPETEEELGVLISSHIINLVENLDEASAIASARDSQITYLGSTSHIIAKPGSFFIKRIFIELYAWLKRNTMENQQALYGVPMEKSILIGMQCDL</sequence>
<dbReference type="InterPro" id="IPR003855">
    <property type="entry name" value="K+_transporter"/>
</dbReference>
<accession>A0A077WB60</accession>
<gene>
    <name evidence="12" type="ORF">LRAMOSA06809</name>
</gene>
<evidence type="ECO:0000256" key="5">
    <source>
        <dbReference type="ARBA" id="ARBA00022958"/>
    </source>
</evidence>
<feature type="transmembrane region" description="Helical" evidence="9">
    <location>
        <begin position="480"/>
        <end position="499"/>
    </location>
</feature>
<feature type="domain" description="K+ potassium transporter C-terminal" evidence="11">
    <location>
        <begin position="587"/>
        <end position="740"/>
    </location>
</feature>
<evidence type="ECO:0000256" key="9">
    <source>
        <dbReference type="SAM" id="Phobius"/>
    </source>
</evidence>
<evidence type="ECO:0000256" key="7">
    <source>
        <dbReference type="ARBA" id="ARBA00023065"/>
    </source>
</evidence>
<dbReference type="PANTHER" id="PTHR30540:SF83">
    <property type="entry name" value="K+ POTASSIUM TRANSPORTER"/>
    <property type="match status" value="1"/>
</dbReference>
<dbReference type="InterPro" id="IPR053951">
    <property type="entry name" value="K_trans_N"/>
</dbReference>
<feature type="domain" description="K+ potassium transporter integral membrane" evidence="10">
    <location>
        <begin position="64"/>
        <end position="540"/>
    </location>
</feature>
<dbReference type="Pfam" id="PF22776">
    <property type="entry name" value="K_trans_C"/>
    <property type="match status" value="1"/>
</dbReference>
<dbReference type="NCBIfam" id="TIGR00794">
    <property type="entry name" value="kup"/>
    <property type="match status" value="1"/>
</dbReference>
<dbReference type="Pfam" id="PF02705">
    <property type="entry name" value="K_trans"/>
    <property type="match status" value="1"/>
</dbReference>
<evidence type="ECO:0000256" key="8">
    <source>
        <dbReference type="ARBA" id="ARBA00023136"/>
    </source>
</evidence>
<feature type="transmembrane region" description="Helical" evidence="9">
    <location>
        <begin position="331"/>
        <end position="354"/>
    </location>
</feature>
<keyword evidence="6 9" id="KW-1133">Transmembrane helix</keyword>
<dbReference type="OrthoDB" id="504708at2759"/>
<feature type="transmembrane region" description="Helical" evidence="9">
    <location>
        <begin position="250"/>
        <end position="271"/>
    </location>
</feature>
<protein>
    <recommendedName>
        <fullName evidence="13">Potassium transporter</fullName>
    </recommendedName>
</protein>
<comment type="subcellular location">
    <subcellularLocation>
        <location evidence="1">Membrane</location>
        <topology evidence="1">Multi-pass membrane protein</topology>
    </subcellularLocation>
</comment>
<dbReference type="GO" id="GO:0016020">
    <property type="term" value="C:membrane"/>
    <property type="evidence" value="ECO:0007669"/>
    <property type="project" value="UniProtKB-SubCell"/>
</dbReference>
<proteinExistence type="predicted"/>